<dbReference type="Pfam" id="PF13692">
    <property type="entry name" value="Glyco_trans_1_4"/>
    <property type="match status" value="1"/>
</dbReference>
<dbReference type="PANTHER" id="PTHR12526">
    <property type="entry name" value="GLYCOSYLTRANSFERASE"/>
    <property type="match status" value="1"/>
</dbReference>
<dbReference type="AlphaFoldDB" id="A0A558QX94"/>
<dbReference type="SUPFAM" id="SSF53448">
    <property type="entry name" value="Nucleotide-diphospho-sugar transferases"/>
    <property type="match status" value="1"/>
</dbReference>
<dbReference type="Pfam" id="PF13439">
    <property type="entry name" value="Glyco_transf_4"/>
    <property type="match status" value="1"/>
</dbReference>
<comment type="caution">
    <text evidence="2">The sequence shown here is derived from an EMBL/GenBank/DDBJ whole genome shotgun (WGS) entry which is preliminary data.</text>
</comment>
<dbReference type="InterPro" id="IPR029044">
    <property type="entry name" value="Nucleotide-diphossugar_trans"/>
</dbReference>
<dbReference type="PANTHER" id="PTHR12526:SF637">
    <property type="entry name" value="GLYCOSYLTRANSFERASE EPSF-RELATED"/>
    <property type="match status" value="1"/>
</dbReference>
<dbReference type="Gene3D" id="3.90.550.10">
    <property type="entry name" value="Spore Coat Polysaccharide Biosynthesis Protein SpsA, Chain A"/>
    <property type="match status" value="1"/>
</dbReference>
<name>A0A558QX94_9SPHN</name>
<reference evidence="2 3" key="1">
    <citation type="submission" date="2019-07" db="EMBL/GenBank/DDBJ databases">
        <title>Sphingomonas solaris sp. nov., isolated from a solar panel from Boston, Massachusetts.</title>
        <authorList>
            <person name="Tanner K."/>
            <person name="Pascual J."/>
            <person name="Mancuso C."/>
            <person name="Pereto J."/>
            <person name="Khalil A."/>
            <person name="Vilanova C."/>
        </authorList>
    </citation>
    <scope>NUCLEOTIDE SEQUENCE [LARGE SCALE GENOMIC DNA]</scope>
    <source>
        <strain evidence="2 3">R4DWN</strain>
    </source>
</reference>
<dbReference type="Gene3D" id="3.40.50.2000">
    <property type="entry name" value="Glycogen Phosphorylase B"/>
    <property type="match status" value="2"/>
</dbReference>
<keyword evidence="2" id="KW-0808">Transferase</keyword>
<evidence type="ECO:0000259" key="1">
    <source>
        <dbReference type="Pfam" id="PF13439"/>
    </source>
</evidence>
<dbReference type="InterPro" id="IPR028098">
    <property type="entry name" value="Glyco_trans_4-like_N"/>
</dbReference>
<dbReference type="CDD" id="cd03801">
    <property type="entry name" value="GT4_PimA-like"/>
    <property type="match status" value="1"/>
</dbReference>
<dbReference type="OrthoDB" id="7527830at2"/>
<dbReference type="GO" id="GO:0016757">
    <property type="term" value="F:glycosyltransferase activity"/>
    <property type="evidence" value="ECO:0007669"/>
    <property type="project" value="UniProtKB-ARBA"/>
</dbReference>
<dbReference type="Proteomes" id="UP000318681">
    <property type="component" value="Unassembled WGS sequence"/>
</dbReference>
<sequence length="1048" mass="115552">MRLPDLIASLSVGTKILPNNETDKPAFGGDKTLTAHQRSILALLMDRRYYLAQAGEGQNDTADLVEHYLQVGSGRKFDPSPTFRSSRYLDATPGVRETGQDPFLHYLLDTVGEATLTDTLAGLTDADVGMLRARFDADWYLRSYPDVEASGNDPFVHYLTTGWRERRDPSPSFSTGAYLDLYSDIRDSGINPFRHWVLHGIGEGRSNGKAASSLASAASLSAGERQVLTRMVDIERYQAYVADAGPDPVLPLAAHFGLDGANADKAVLSFQAARHVATYPELAGTDQEPLLHYLFAVVGEPALRELFVDKPIEVTRAICEQFDAAWYLYSYPDVEASGQDALIHYMTVGWRENRDPSQEFSTRAYLLRYPDIIEAGMHPFQHWVTFGKDEGRSGVSSARNFRNRPYTPSITAILVNDDADPLTPECVFAIAGQTYEDLSFLVVGTPLSDASRAALEARTRHARIGYLSGDGAVPLSDLLHRAAAQASGDLLWFVRGRGVHDFEFLARLTSSFADNSVQLGFGRRLEPHDTNFAVTQDELARQMEGWARHATTPAAVWFPEHLRTGRMAVDQYSFLWRRRILCDDVWHRAGDYRHLGLWHLYLHMASGGQIATVRDALMRIPAALPPMPSNDDFRSDVARLTAEVGSVWPTTHGVAGLASVSEAVKRHVLVVTHGIFAGGAENLPIQLANELAARGIIVSMLIFKVDLNPEMRATLNPGVSIYEADWVMEYGSEQFLRDIGCSLIHSHGVIGEMFFFRLSDGPLPVPYVATLHGSYEASSSSELPERFIAKIVRNVDLFIYTADKNLVPLLRHQVRPERIIKMINAMPVDEAPFPRTRAGMGIAEDAVVFTLVGRGIPEKGWSTAINAFRAVRDLNPHRPMHLCLVGEGEEPDRLKPLHADDPSISFLGFQLRIHGLYRMTDVAIVPTRFAGESFPLCIIQALQVSVPVIATDVGEIASMLEVDGVAGGVVVEGSPVDAVFDARFTEAMHGLIDDERRERISRGAGVLGRGYDMGAFTDQYVAVYERVIRDFAASRPLMAADGDTADAV</sequence>
<feature type="domain" description="Glycosyltransferase subfamily 4-like N-terminal" evidence="1">
    <location>
        <begin position="678"/>
        <end position="819"/>
    </location>
</feature>
<gene>
    <name evidence="2" type="ORF">FOY91_16125</name>
</gene>
<organism evidence="2 3">
    <name type="scientific">Alterirhizorhabdus solaris</name>
    <dbReference type="NCBI Taxonomy" id="2529389"/>
    <lineage>
        <taxon>Bacteria</taxon>
        <taxon>Pseudomonadati</taxon>
        <taxon>Pseudomonadota</taxon>
        <taxon>Alphaproteobacteria</taxon>
        <taxon>Sphingomonadales</taxon>
        <taxon>Rhizorhabdaceae</taxon>
        <taxon>Alterirhizorhabdus</taxon>
    </lineage>
</organism>
<dbReference type="EMBL" id="VNIM01000080">
    <property type="protein sequence ID" value="TVV71699.1"/>
    <property type="molecule type" value="Genomic_DNA"/>
</dbReference>
<evidence type="ECO:0000313" key="2">
    <source>
        <dbReference type="EMBL" id="TVV71699.1"/>
    </source>
</evidence>
<dbReference type="SUPFAM" id="SSF53756">
    <property type="entry name" value="UDP-Glycosyltransferase/glycogen phosphorylase"/>
    <property type="match status" value="1"/>
</dbReference>
<proteinExistence type="predicted"/>
<keyword evidence="3" id="KW-1185">Reference proteome</keyword>
<protein>
    <submittedName>
        <fullName evidence="2">Glycosyltransferase family 4 protein</fullName>
    </submittedName>
</protein>
<evidence type="ECO:0000313" key="3">
    <source>
        <dbReference type="Proteomes" id="UP000318681"/>
    </source>
</evidence>
<accession>A0A558QX94</accession>